<organism evidence="2 3">
    <name type="scientific">Eikenella corrodens</name>
    <dbReference type="NCBI Taxonomy" id="539"/>
    <lineage>
        <taxon>Bacteria</taxon>
        <taxon>Pseudomonadati</taxon>
        <taxon>Pseudomonadota</taxon>
        <taxon>Betaproteobacteria</taxon>
        <taxon>Neisseriales</taxon>
        <taxon>Neisseriaceae</taxon>
        <taxon>Eikenella</taxon>
    </lineage>
</organism>
<gene>
    <name evidence="2" type="ORF">A7P89_11530</name>
</gene>
<feature type="region of interest" description="Disordered" evidence="1">
    <location>
        <begin position="64"/>
        <end position="88"/>
    </location>
</feature>
<evidence type="ECO:0000313" key="3">
    <source>
        <dbReference type="Proteomes" id="UP000078103"/>
    </source>
</evidence>
<sequence>MPYQLLDVVELIRDLPEHRLRAGMRGAVVDRYGNDEYEVEFVDGNGETLALLALNGKSDLKRAAVSESLPENPNEAAPVAGTARQKAT</sequence>
<dbReference type="AlphaFoldDB" id="A0A1A9RKY2"/>
<dbReference type="Pfam" id="PF16277">
    <property type="entry name" value="DUF4926"/>
    <property type="match status" value="1"/>
</dbReference>
<dbReference type="RefSeq" id="WP_064106592.1">
    <property type="nucleotide sequence ID" value="NZ_LXSH01000033.1"/>
</dbReference>
<evidence type="ECO:0000256" key="1">
    <source>
        <dbReference type="SAM" id="MobiDB-lite"/>
    </source>
</evidence>
<dbReference type="Proteomes" id="UP000078103">
    <property type="component" value="Unassembled WGS sequence"/>
</dbReference>
<comment type="caution">
    <text evidence="2">The sequence shown here is derived from an EMBL/GenBank/DDBJ whole genome shotgun (WGS) entry which is preliminary data.</text>
</comment>
<accession>A0A1A9RKY2</accession>
<protein>
    <recommendedName>
        <fullName evidence="4">DUF4926 domain-containing protein</fullName>
    </recommendedName>
</protein>
<evidence type="ECO:0008006" key="4">
    <source>
        <dbReference type="Google" id="ProtNLM"/>
    </source>
</evidence>
<dbReference type="EMBL" id="LXSH01000033">
    <property type="protein sequence ID" value="OAM19712.1"/>
    <property type="molecule type" value="Genomic_DNA"/>
</dbReference>
<name>A0A1A9RKY2_EIKCO</name>
<proteinExistence type="predicted"/>
<evidence type="ECO:0000313" key="2">
    <source>
        <dbReference type="EMBL" id="OAM19712.1"/>
    </source>
</evidence>
<reference evidence="3" key="1">
    <citation type="submission" date="2016-05" db="EMBL/GenBank/DDBJ databases">
        <title>Draft genome of Corynebacterium afermentans subsp. afermentans LCDC 88199T.</title>
        <authorList>
            <person name="Bernier A.-M."/>
            <person name="Bernard K."/>
        </authorList>
    </citation>
    <scope>NUCLEOTIDE SEQUENCE [LARGE SCALE GENOMIC DNA]</scope>
    <source>
        <strain evidence="3">NML120819</strain>
    </source>
</reference>
<dbReference type="InterPro" id="IPR032568">
    <property type="entry name" value="DUF4926"/>
</dbReference>